<evidence type="ECO:0000259" key="2">
    <source>
        <dbReference type="Pfam" id="PF20151"/>
    </source>
</evidence>
<dbReference type="Proteomes" id="UP000007148">
    <property type="component" value="Unassembled WGS sequence"/>
</dbReference>
<dbReference type="Pfam" id="PF20151">
    <property type="entry name" value="DUF6533"/>
    <property type="match status" value="1"/>
</dbReference>
<organism evidence="3 4">
    <name type="scientific">Serendipita indica (strain DSM 11827)</name>
    <name type="common">Root endophyte fungus</name>
    <name type="synonym">Piriformospora indica</name>
    <dbReference type="NCBI Taxonomy" id="1109443"/>
    <lineage>
        <taxon>Eukaryota</taxon>
        <taxon>Fungi</taxon>
        <taxon>Dikarya</taxon>
        <taxon>Basidiomycota</taxon>
        <taxon>Agaricomycotina</taxon>
        <taxon>Agaricomycetes</taxon>
        <taxon>Sebacinales</taxon>
        <taxon>Serendipitaceae</taxon>
        <taxon>Serendipita</taxon>
    </lineage>
</organism>
<dbReference type="OrthoDB" id="3349377at2759"/>
<dbReference type="InParanoid" id="G4T594"/>
<proteinExistence type="predicted"/>
<gene>
    <name evidence="3" type="ORF">PIIN_00142</name>
</gene>
<feature type="domain" description="DUF6533" evidence="2">
    <location>
        <begin position="80"/>
        <end position="124"/>
    </location>
</feature>
<reference evidence="3 4" key="1">
    <citation type="journal article" date="2011" name="PLoS Pathog.">
        <title>Endophytic Life Strategies Decoded by Genome and Transcriptome Analyses of the Mutualistic Root Symbiont Piriformospora indica.</title>
        <authorList>
            <person name="Zuccaro A."/>
            <person name="Lahrmann U."/>
            <person name="Guldener U."/>
            <person name="Langen G."/>
            <person name="Pfiffi S."/>
            <person name="Biedenkopf D."/>
            <person name="Wong P."/>
            <person name="Samans B."/>
            <person name="Grimm C."/>
            <person name="Basiewicz M."/>
            <person name="Murat C."/>
            <person name="Martin F."/>
            <person name="Kogel K.H."/>
        </authorList>
    </citation>
    <scope>NUCLEOTIDE SEQUENCE [LARGE SCALE GENOMIC DNA]</scope>
    <source>
        <strain evidence="3 4">DSM 11827</strain>
    </source>
</reference>
<accession>G4T594</accession>
<evidence type="ECO:0000256" key="1">
    <source>
        <dbReference type="SAM" id="MobiDB-lite"/>
    </source>
</evidence>
<evidence type="ECO:0000313" key="3">
    <source>
        <dbReference type="EMBL" id="CCA66456.1"/>
    </source>
</evidence>
<evidence type="ECO:0000313" key="4">
    <source>
        <dbReference type="Proteomes" id="UP000007148"/>
    </source>
</evidence>
<dbReference type="EMBL" id="CAFZ01000002">
    <property type="protein sequence ID" value="CCA66456.1"/>
    <property type="molecule type" value="Genomic_DNA"/>
</dbReference>
<dbReference type="InterPro" id="IPR045340">
    <property type="entry name" value="DUF6533"/>
</dbReference>
<protein>
    <recommendedName>
        <fullName evidence="2">DUF6533 domain-containing protein</fullName>
    </recommendedName>
</protein>
<feature type="region of interest" description="Disordered" evidence="1">
    <location>
        <begin position="1"/>
        <end position="25"/>
    </location>
</feature>
<dbReference type="AlphaFoldDB" id="G4T594"/>
<keyword evidence="4" id="KW-1185">Reference proteome</keyword>
<comment type="caution">
    <text evidence="3">The sequence shown here is derived from an EMBL/GenBank/DDBJ whole genome shotgun (WGS) entry which is preliminary data.</text>
</comment>
<name>G4T594_SERID</name>
<sequence>MKLIPAGPERHHPLRSEVSSGLTPSGRFRQGLQKSFIGTISTFAVDLCPMTSLSSPPVHLPEDVYQTLVEAWKNMDASRYTCAGGLVVMFYDWMITFDEEMELIWRMRIGSTSILFLINRYLSMPFLLMYNYHIAGLRGDVSDNVSDPLSESLFVIPDITVLSSRSDHQCDSMGHFSRNLNLATIASCHLSLESPQARHLFHLCLVRFIARPDVDTHGYCHAQYLPDGYVWYGVVLNLRLMTCLVWAVAPGSLWYMASMLEFAMTVALASRFHLHLKRAVRFRDYAASRELPPRSDLTQPPLPFCGRTTVKQPSFDQELDSPSSPSGIKHYSLSRPMDRSTLCFNARRSTELEAEAVELATFDSFERGNKGQKGL</sequence>
<dbReference type="HOGENOM" id="CLU_737918_0_0_1"/>